<accession>E1ZB80</accession>
<reference evidence="4 5" key="1">
    <citation type="journal article" date="2010" name="Plant Cell">
        <title>The Chlorella variabilis NC64A genome reveals adaptation to photosymbiosis, coevolution with viruses, and cryptic sex.</title>
        <authorList>
            <person name="Blanc G."/>
            <person name="Duncan G."/>
            <person name="Agarkova I."/>
            <person name="Borodovsky M."/>
            <person name="Gurnon J."/>
            <person name="Kuo A."/>
            <person name="Lindquist E."/>
            <person name="Lucas S."/>
            <person name="Pangilinan J."/>
            <person name="Polle J."/>
            <person name="Salamov A."/>
            <person name="Terry A."/>
            <person name="Yamada T."/>
            <person name="Dunigan D.D."/>
            <person name="Grigoriev I.V."/>
            <person name="Claverie J.M."/>
            <person name="Van Etten J.L."/>
        </authorList>
    </citation>
    <scope>NUCLEOTIDE SEQUENCE [LARGE SCALE GENOMIC DNA]</scope>
    <source>
        <strain evidence="4 5">NC64A</strain>
    </source>
</reference>
<dbReference type="EMBL" id="GL433841">
    <property type="protein sequence ID" value="EFN56810.1"/>
    <property type="molecule type" value="Genomic_DNA"/>
</dbReference>
<organism evidence="5">
    <name type="scientific">Chlorella variabilis</name>
    <name type="common">Green alga</name>
    <dbReference type="NCBI Taxonomy" id="554065"/>
    <lineage>
        <taxon>Eukaryota</taxon>
        <taxon>Viridiplantae</taxon>
        <taxon>Chlorophyta</taxon>
        <taxon>core chlorophytes</taxon>
        <taxon>Trebouxiophyceae</taxon>
        <taxon>Chlorellales</taxon>
        <taxon>Chlorellaceae</taxon>
        <taxon>Chlorella clade</taxon>
        <taxon>Chlorella</taxon>
    </lineage>
</organism>
<dbReference type="InParanoid" id="E1ZB80"/>
<keyword evidence="1" id="KW-0028">Amino-acid biosynthesis</keyword>
<dbReference type="SUPFAM" id="SSF53633">
    <property type="entry name" value="Carbamate kinase-like"/>
    <property type="match status" value="1"/>
</dbReference>
<feature type="non-terminal residue" evidence="4">
    <location>
        <position position="173"/>
    </location>
</feature>
<dbReference type="PANTHER" id="PTHR43070">
    <property type="match status" value="1"/>
</dbReference>
<sequence length="173" mass="18155">MQSQRVAGQQAALCSSQRVRAIVAEPPELEATATFPRGAHWQVHKFGGTCVAAAERIEAICTYLVGGGDAAREGQSGEQQVVVVSAMGSHPSSPVKVTDLLINMVTKAASQNQEFLLDLAQLQAGHITIWTDVDGVYSADPRKTAAGTVISDDETLVAGVDHVGVKGFATIDQ</sequence>
<keyword evidence="5" id="KW-1185">Reference proteome</keyword>
<dbReference type="Proteomes" id="UP000008141">
    <property type="component" value="Unassembled WGS sequence"/>
</dbReference>
<dbReference type="GO" id="GO:0009088">
    <property type="term" value="P:threonine biosynthetic process"/>
    <property type="evidence" value="ECO:0007669"/>
    <property type="project" value="UniProtKB-KW"/>
</dbReference>
<name>E1ZB80_CHLVA</name>
<dbReference type="RefSeq" id="XP_005848912.1">
    <property type="nucleotide sequence ID" value="XM_005848850.1"/>
</dbReference>
<dbReference type="InterPro" id="IPR018042">
    <property type="entry name" value="Aspartate_kinase_CS"/>
</dbReference>
<protein>
    <recommendedName>
        <fullName evidence="3">Aspartate/glutamate/uridylate kinase domain-containing protein</fullName>
    </recommendedName>
</protein>
<proteinExistence type="predicted"/>
<dbReference type="KEGG" id="cvr:CHLNCDRAFT_144341"/>
<evidence type="ECO:0000256" key="1">
    <source>
        <dbReference type="ARBA" id="ARBA00022697"/>
    </source>
</evidence>
<dbReference type="InterPro" id="IPR036393">
    <property type="entry name" value="AceGlu_kinase-like_sf"/>
</dbReference>
<feature type="domain" description="Aspartate/glutamate/uridylate kinase" evidence="3">
    <location>
        <begin position="121"/>
        <end position="151"/>
    </location>
</feature>
<dbReference type="OrthoDB" id="67851at2759"/>
<evidence type="ECO:0000313" key="5">
    <source>
        <dbReference type="Proteomes" id="UP000008141"/>
    </source>
</evidence>
<evidence type="ECO:0000313" key="4">
    <source>
        <dbReference type="EMBL" id="EFN56810.1"/>
    </source>
</evidence>
<dbReference type="GeneID" id="17355958"/>
<dbReference type="PROSITE" id="PS00324">
    <property type="entry name" value="ASPARTOKINASE"/>
    <property type="match status" value="1"/>
</dbReference>
<dbReference type="InterPro" id="IPR001048">
    <property type="entry name" value="Asp/Glu/Uridylate_kinase"/>
</dbReference>
<dbReference type="STRING" id="554065.E1ZB80"/>
<keyword evidence="2" id="KW-0521">NADP</keyword>
<keyword evidence="1" id="KW-0791">Threonine biosynthesis</keyword>
<dbReference type="GO" id="GO:0009090">
    <property type="term" value="P:homoserine biosynthetic process"/>
    <property type="evidence" value="ECO:0007669"/>
    <property type="project" value="TreeGrafter"/>
</dbReference>
<dbReference type="GO" id="GO:0004072">
    <property type="term" value="F:aspartate kinase activity"/>
    <property type="evidence" value="ECO:0007669"/>
    <property type="project" value="InterPro"/>
</dbReference>
<dbReference type="AlphaFoldDB" id="E1ZB80"/>
<dbReference type="Gene3D" id="3.40.1160.10">
    <property type="entry name" value="Acetylglutamate kinase-like"/>
    <property type="match status" value="2"/>
</dbReference>
<dbReference type="GO" id="GO:0004412">
    <property type="term" value="F:homoserine dehydrogenase activity"/>
    <property type="evidence" value="ECO:0007669"/>
    <property type="project" value="InterPro"/>
</dbReference>
<gene>
    <name evidence="4" type="ORF">CHLNCDRAFT_144341</name>
</gene>
<dbReference type="Pfam" id="PF00696">
    <property type="entry name" value="AA_kinase"/>
    <property type="match status" value="1"/>
</dbReference>
<evidence type="ECO:0000259" key="3">
    <source>
        <dbReference type="Pfam" id="PF00696"/>
    </source>
</evidence>
<evidence type="ECO:0000256" key="2">
    <source>
        <dbReference type="ARBA" id="ARBA00022857"/>
    </source>
</evidence>
<dbReference type="PANTHER" id="PTHR43070:SF5">
    <property type="entry name" value="HOMOSERINE DEHYDROGENASE"/>
    <property type="match status" value="1"/>
</dbReference>
<dbReference type="InterPro" id="IPR011147">
    <property type="entry name" value="Bifunc_Aspkin/hSer_DH"/>
</dbReference>